<dbReference type="PANTHER" id="PTHR31260:SF28">
    <property type="entry name" value="CYSTATIN DOMAIN PROTEIN"/>
    <property type="match status" value="1"/>
</dbReference>
<evidence type="ECO:0000313" key="4">
    <source>
        <dbReference type="EMBL" id="KAE9449035.1"/>
    </source>
</evidence>
<accession>A0A6A4KTR1</accession>
<evidence type="ECO:0000313" key="5">
    <source>
        <dbReference type="Proteomes" id="UP000428333"/>
    </source>
</evidence>
<evidence type="ECO:0000259" key="3">
    <source>
        <dbReference type="Pfam" id="PF00031"/>
    </source>
</evidence>
<dbReference type="Proteomes" id="UP000428333">
    <property type="component" value="Linkage Group LG11"/>
</dbReference>
<proteinExistence type="predicted"/>
<dbReference type="InterPro" id="IPR006462">
    <property type="entry name" value="MS5"/>
</dbReference>
<feature type="domain" description="Cystatin" evidence="3">
    <location>
        <begin position="103"/>
        <end position="152"/>
    </location>
</feature>
<reference evidence="4 5" key="1">
    <citation type="journal article" date="2019" name="Genome Biol. Evol.">
        <title>The Rhododendron genome and chromosomal organization provide insight into shared whole-genome duplications across the heath family (Ericaceae).</title>
        <authorList>
            <person name="Soza V.L."/>
            <person name="Lindsley D."/>
            <person name="Waalkes A."/>
            <person name="Ramage E."/>
            <person name="Patwardhan R.P."/>
            <person name="Burton J.N."/>
            <person name="Adey A."/>
            <person name="Kumar A."/>
            <person name="Qiu R."/>
            <person name="Shendure J."/>
            <person name="Hall B."/>
        </authorList>
    </citation>
    <scope>NUCLEOTIDE SEQUENCE [LARGE SCALE GENOMIC DNA]</scope>
    <source>
        <strain evidence="4">RSF 1966-606</strain>
    </source>
</reference>
<sequence length="176" mass="20346">MEHLMKEEKRRQVLHRNRIELLGEETAKKFQEEDYEQDQELLVQILEKIVKRKNPEPQHQRKRLRESKGLREAKGFDVGDIAGIPVRPVLLDSPESLERIGGYAKLALDEHNKRNNTKYRFVKVLKANIGGTLGRTYFITFQVKDRACSGSPILNFQAKVRTFNGQATVTFSTPEL</sequence>
<dbReference type="AlphaFoldDB" id="A0A6A4KTR1"/>
<gene>
    <name evidence="4" type="ORF">C3L33_19066</name>
</gene>
<dbReference type="EMBL" id="QEFC01003196">
    <property type="protein sequence ID" value="KAE9449035.1"/>
    <property type="molecule type" value="Genomic_DNA"/>
</dbReference>
<keyword evidence="5" id="KW-1185">Reference proteome</keyword>
<dbReference type="InterPro" id="IPR000010">
    <property type="entry name" value="Cystatin_dom"/>
</dbReference>
<dbReference type="InterPro" id="IPR046350">
    <property type="entry name" value="Cystatin_sf"/>
</dbReference>
<name>A0A6A4KTR1_9ERIC</name>
<dbReference type="GO" id="GO:0004869">
    <property type="term" value="F:cysteine-type endopeptidase inhibitor activity"/>
    <property type="evidence" value="ECO:0007669"/>
    <property type="project" value="UniProtKB-KW"/>
</dbReference>
<protein>
    <recommendedName>
        <fullName evidence="3">Cystatin domain-containing protein</fullName>
    </recommendedName>
</protein>
<dbReference type="SUPFAM" id="SSF54403">
    <property type="entry name" value="Cystatin/monellin"/>
    <property type="match status" value="1"/>
</dbReference>
<comment type="caution">
    <text evidence="4">The sequence shown here is derived from an EMBL/GenBank/DDBJ whole genome shotgun (WGS) entry which is preliminary data.</text>
</comment>
<dbReference type="PANTHER" id="PTHR31260">
    <property type="entry name" value="CYSTATIN/MONELLIN SUPERFAMILY PROTEIN"/>
    <property type="match status" value="1"/>
</dbReference>
<dbReference type="CDD" id="cd00042">
    <property type="entry name" value="CY"/>
    <property type="match status" value="1"/>
</dbReference>
<keyword evidence="2" id="KW-0789">Thiol protease inhibitor</keyword>
<dbReference type="OrthoDB" id="1625419at2759"/>
<keyword evidence="1" id="KW-0646">Protease inhibitor</keyword>
<dbReference type="Pfam" id="PF00031">
    <property type="entry name" value="Cystatin"/>
    <property type="match status" value="1"/>
</dbReference>
<organism evidence="4 5">
    <name type="scientific">Rhododendron williamsianum</name>
    <dbReference type="NCBI Taxonomy" id="262921"/>
    <lineage>
        <taxon>Eukaryota</taxon>
        <taxon>Viridiplantae</taxon>
        <taxon>Streptophyta</taxon>
        <taxon>Embryophyta</taxon>
        <taxon>Tracheophyta</taxon>
        <taxon>Spermatophyta</taxon>
        <taxon>Magnoliopsida</taxon>
        <taxon>eudicotyledons</taxon>
        <taxon>Gunneridae</taxon>
        <taxon>Pentapetalae</taxon>
        <taxon>asterids</taxon>
        <taxon>Ericales</taxon>
        <taxon>Ericaceae</taxon>
        <taxon>Ericoideae</taxon>
        <taxon>Rhodoreae</taxon>
        <taxon>Rhododendron</taxon>
    </lineage>
</organism>
<dbReference type="Gene3D" id="3.10.450.10">
    <property type="match status" value="1"/>
</dbReference>
<evidence type="ECO:0000256" key="1">
    <source>
        <dbReference type="ARBA" id="ARBA00022690"/>
    </source>
</evidence>
<feature type="non-terminal residue" evidence="4">
    <location>
        <position position="1"/>
    </location>
</feature>
<evidence type="ECO:0000256" key="2">
    <source>
        <dbReference type="ARBA" id="ARBA00022704"/>
    </source>
</evidence>